<dbReference type="InterPro" id="IPR001296">
    <property type="entry name" value="Glyco_trans_1"/>
</dbReference>
<accession>A0ABV8Y0D7</accession>
<dbReference type="EMBL" id="JBHSEN010000002">
    <property type="protein sequence ID" value="MFC4430403.1"/>
    <property type="molecule type" value="Genomic_DNA"/>
</dbReference>
<evidence type="ECO:0000256" key="4">
    <source>
        <dbReference type="SAM" id="MobiDB-lite"/>
    </source>
</evidence>
<feature type="domain" description="Glycosyltransferase subfamily 4-like N-terminal" evidence="6">
    <location>
        <begin position="128"/>
        <end position="248"/>
    </location>
</feature>
<evidence type="ECO:0000313" key="7">
    <source>
        <dbReference type="EMBL" id="MFC4430403.1"/>
    </source>
</evidence>
<comment type="caution">
    <text evidence="7">The sequence shown here is derived from an EMBL/GenBank/DDBJ whole genome shotgun (WGS) entry which is preliminary data.</text>
</comment>
<dbReference type="Gene3D" id="3.40.50.2000">
    <property type="entry name" value="Glycogen Phosphorylase B"/>
    <property type="match status" value="2"/>
</dbReference>
<evidence type="ECO:0000256" key="3">
    <source>
        <dbReference type="ARBA" id="ARBA00022679"/>
    </source>
</evidence>
<dbReference type="InterPro" id="IPR050194">
    <property type="entry name" value="Glycosyltransferase_grp1"/>
</dbReference>
<dbReference type="Proteomes" id="UP001595965">
    <property type="component" value="Unassembled WGS sequence"/>
</dbReference>
<dbReference type="GO" id="GO:0016757">
    <property type="term" value="F:glycosyltransferase activity"/>
    <property type="evidence" value="ECO:0007669"/>
    <property type="project" value="UniProtKB-KW"/>
</dbReference>
<evidence type="ECO:0000259" key="5">
    <source>
        <dbReference type="Pfam" id="PF00534"/>
    </source>
</evidence>
<dbReference type="SUPFAM" id="SSF53756">
    <property type="entry name" value="UDP-Glycosyltransferase/glycogen phosphorylase"/>
    <property type="match status" value="1"/>
</dbReference>
<evidence type="ECO:0000313" key="8">
    <source>
        <dbReference type="Proteomes" id="UP001595965"/>
    </source>
</evidence>
<proteinExistence type="predicted"/>
<feature type="domain" description="Glycosyl transferase family 1" evidence="5">
    <location>
        <begin position="266"/>
        <end position="428"/>
    </location>
</feature>
<evidence type="ECO:0000256" key="2">
    <source>
        <dbReference type="ARBA" id="ARBA00022676"/>
    </source>
</evidence>
<dbReference type="InterPro" id="IPR028098">
    <property type="entry name" value="Glyco_trans_4-like_N"/>
</dbReference>
<keyword evidence="3 7" id="KW-0808">Transferase</keyword>
<organism evidence="7 8">
    <name type="scientific">Citricoccus alkalitolerans</name>
    <dbReference type="NCBI Taxonomy" id="246603"/>
    <lineage>
        <taxon>Bacteria</taxon>
        <taxon>Bacillati</taxon>
        <taxon>Actinomycetota</taxon>
        <taxon>Actinomycetes</taxon>
        <taxon>Micrococcales</taxon>
        <taxon>Micrococcaceae</taxon>
        <taxon>Citricoccus</taxon>
    </lineage>
</organism>
<dbReference type="Pfam" id="PF00534">
    <property type="entry name" value="Glycos_transf_1"/>
    <property type="match status" value="1"/>
</dbReference>
<keyword evidence="8" id="KW-1185">Reference proteome</keyword>
<keyword evidence="2 7" id="KW-0328">Glycosyltransferase</keyword>
<feature type="region of interest" description="Disordered" evidence="4">
    <location>
        <begin position="79"/>
        <end position="98"/>
    </location>
</feature>
<name>A0ABV8Y0D7_9MICC</name>
<evidence type="ECO:0000259" key="6">
    <source>
        <dbReference type="Pfam" id="PF13439"/>
    </source>
</evidence>
<reference evidence="8" key="1">
    <citation type="journal article" date="2019" name="Int. J. Syst. Evol. Microbiol.">
        <title>The Global Catalogue of Microorganisms (GCM) 10K type strain sequencing project: providing services to taxonomists for standard genome sequencing and annotation.</title>
        <authorList>
            <consortium name="The Broad Institute Genomics Platform"/>
            <consortium name="The Broad Institute Genome Sequencing Center for Infectious Disease"/>
            <person name="Wu L."/>
            <person name="Ma J."/>
        </authorList>
    </citation>
    <scope>NUCLEOTIDE SEQUENCE [LARGE SCALE GENOMIC DNA]</scope>
    <source>
        <strain evidence="8">CGMCC 1.12125</strain>
    </source>
</reference>
<protein>
    <recommendedName>
        <fullName evidence="1">D-inositol 3-phosphate glycosyltransferase</fullName>
    </recommendedName>
</protein>
<dbReference type="CDD" id="cd03801">
    <property type="entry name" value="GT4_PimA-like"/>
    <property type="match status" value="1"/>
</dbReference>
<dbReference type="PANTHER" id="PTHR45947:SF3">
    <property type="entry name" value="SULFOQUINOVOSYL TRANSFERASE SQD2"/>
    <property type="match status" value="1"/>
</dbReference>
<evidence type="ECO:0000256" key="1">
    <source>
        <dbReference type="ARBA" id="ARBA00021292"/>
    </source>
</evidence>
<sequence length="823" mass="90176">MTTDVSRVEKPHMAMLVANPVVGDSRVEKSALSAVRAGYRVTIVGVGNASTSRVDHYEHIPIYRIPLDFTRHKAWTVENRRRNSSRAPKASGTSLLNRANRALQRMTQRLNHSWAERFRTARDSIQAGRPGGWRTLWPQTLDYEEGFLEALHRLKPDIIHAHDRHPMAGAAAYSARQRAAGTPVPWVYDAHEWVPGTIIGGPPKAKTAWVALEAELIRTADAVITVTDHVAGELHARHRLDARPRTVINAPRRTRQPLPPDQRRPLREECGVDPETPLLVYVGMLAEHRGVFTIVDALTEMPGVHVAFVGSQNATVRQQLHDRAMTHGVRERLHLLDYVPSHSVTWYIESATCGVSALMPYPAHELAMPTKLREYAQAGLPVVASDLDTQSAFVTDHGVGTLFTAGDATSLAAAFHRLLDDHESYRRAVRDPDFLASQTWEGNETALAATWHSLCPVQPPPADPRSAAPVDAAASQPLVGRHPTLVVVGASAADPWPEAWAEAWSRFAGDARCLAGSTTEADGDGQPMSEALDSWLEIDQYADAALYCGLSSAHGDVDGGSLSEMLSLQRRQKQVGVLTEAPLVDAAVLRDRPGHAFSDWDPQVFGRYRRQALKQARPFLTMLEHGIPLFTSSQRNALMFPGVHWIPAPLPFLSPPHPSSPGEAGDDAQAPVRILIVPTIRSRAENRQLDRLVEDAARHGFSVRRPRSSRYDPSQAGHADIVVDAITLGEWSHSAAHAWSASRLVVGHLDESLRTSPDSPLLTVPTPPLLESSVDDIVDTVLDLAHALDGETEAETRRQGRDFAESIYGGKMAVAGLHGIWTV</sequence>
<dbReference type="RefSeq" id="WP_344226545.1">
    <property type="nucleotide sequence ID" value="NZ_BAAALH010000001.1"/>
</dbReference>
<dbReference type="PANTHER" id="PTHR45947">
    <property type="entry name" value="SULFOQUINOVOSYL TRANSFERASE SQD2"/>
    <property type="match status" value="1"/>
</dbReference>
<dbReference type="Pfam" id="PF13439">
    <property type="entry name" value="Glyco_transf_4"/>
    <property type="match status" value="1"/>
</dbReference>
<gene>
    <name evidence="7" type="ORF">ACFO0K_12040</name>
</gene>